<evidence type="ECO:0000256" key="2">
    <source>
        <dbReference type="ARBA" id="ARBA00022723"/>
    </source>
</evidence>
<evidence type="ECO:0000256" key="5">
    <source>
        <dbReference type="ARBA" id="ARBA00022833"/>
    </source>
</evidence>
<sequence length="631" mass="70166">MHEQTCLQCNKVISGPSNRLIKDSCGHEKCRICLLEDENDCKQCQNKRTLEETIVSNNSDRNGDLNSDIISSNHTGVIQINGNVPVPSTSNLNGDIKHNNTIKPIESTPIRSVENFANDVDKPQSVRRPYSSITIPKHVTKVSDPPSYHCTICNKTFITKTHVKYHLYCAGGSKPFKCDVCGKGFILRSQLDVHSYKHKSVKPYACQICRKSFNERSKLTRHSAVHTSVKSHVCSICGNAYRSKESLRIHSIIHRSEKPYGCKLCDAKFSNQSNLNKHGTVHKKERTHMCDLCGKRYKQKWALTVHKSSHIKGKSFECNVCLKKFTYSKDLHRHNQIHIETEQYECSICSTVFRRRDNLRRHMKNTHPGKKGRIIKTAPASSVPPRSSVDRSIVDKTLTQIDFDRPVDNPNAIKVITSAAPAFPSPSNGGRGAADAEPVSLPSAVKSDCRNDAGDGDGCSGNVAPTSNVVNGPFKLAFKTPAFKSNYNINGDFGNLSPVAQLQNGYNMAESVEICQKIMSTDTSLPTRNVIVKAAPPATGDNFRKQTLDVNANASSRPLLYETSFQNNKHAMIKNIKFKVPIEYTNQFSKGGSNGGDRPASVIVNMSNLESGESGNLYWRRRTSQNLTMRN</sequence>
<feature type="domain" description="C2H2-type" evidence="12">
    <location>
        <begin position="176"/>
        <end position="203"/>
    </location>
</feature>
<feature type="domain" description="C2H2-type" evidence="12">
    <location>
        <begin position="344"/>
        <end position="372"/>
    </location>
</feature>
<keyword evidence="4 10" id="KW-0863">Zinc-finger</keyword>
<feature type="region of interest" description="Disordered" evidence="11">
    <location>
        <begin position="420"/>
        <end position="440"/>
    </location>
</feature>
<evidence type="ECO:0000256" key="3">
    <source>
        <dbReference type="ARBA" id="ARBA00022737"/>
    </source>
</evidence>
<dbReference type="FunFam" id="3.30.160.60:FF:000446">
    <property type="entry name" value="Zinc finger protein"/>
    <property type="match status" value="1"/>
</dbReference>
<dbReference type="GO" id="GO:0001817">
    <property type="term" value="P:regulation of cytokine production"/>
    <property type="evidence" value="ECO:0007669"/>
    <property type="project" value="TreeGrafter"/>
</dbReference>
<dbReference type="InterPro" id="IPR036236">
    <property type="entry name" value="Znf_C2H2_sf"/>
</dbReference>
<keyword evidence="5" id="KW-0862">Zinc</keyword>
<feature type="domain" description="C2H2-type" evidence="12">
    <location>
        <begin position="232"/>
        <end position="259"/>
    </location>
</feature>
<gene>
    <name evidence="13" type="ORF">PHYEVI_LOCUS3671</name>
</gene>
<feature type="domain" description="C2H2-type" evidence="12">
    <location>
        <begin position="148"/>
        <end position="175"/>
    </location>
</feature>
<keyword evidence="2" id="KW-0479">Metal-binding</keyword>
<evidence type="ECO:0000313" key="14">
    <source>
        <dbReference type="Proteomes" id="UP001153712"/>
    </source>
</evidence>
<keyword evidence="9" id="KW-0539">Nucleus</keyword>
<dbReference type="GO" id="GO:0005654">
    <property type="term" value="C:nucleoplasm"/>
    <property type="evidence" value="ECO:0007669"/>
    <property type="project" value="TreeGrafter"/>
</dbReference>
<reference evidence="13" key="1">
    <citation type="submission" date="2022-01" db="EMBL/GenBank/DDBJ databases">
        <authorList>
            <person name="King R."/>
        </authorList>
    </citation>
    <scope>NUCLEOTIDE SEQUENCE</scope>
</reference>
<evidence type="ECO:0000256" key="9">
    <source>
        <dbReference type="ARBA" id="ARBA00023242"/>
    </source>
</evidence>
<dbReference type="SMART" id="SM00355">
    <property type="entry name" value="ZnF_C2H2"/>
    <property type="match status" value="8"/>
</dbReference>
<dbReference type="GO" id="GO:0008270">
    <property type="term" value="F:zinc ion binding"/>
    <property type="evidence" value="ECO:0007669"/>
    <property type="project" value="UniProtKB-KW"/>
</dbReference>
<evidence type="ECO:0000313" key="13">
    <source>
        <dbReference type="EMBL" id="CAG9857266.1"/>
    </source>
</evidence>
<dbReference type="GO" id="GO:0001227">
    <property type="term" value="F:DNA-binding transcription repressor activity, RNA polymerase II-specific"/>
    <property type="evidence" value="ECO:0007669"/>
    <property type="project" value="TreeGrafter"/>
</dbReference>
<dbReference type="InterPro" id="IPR013087">
    <property type="entry name" value="Znf_C2H2_type"/>
</dbReference>
<feature type="region of interest" description="Disordered" evidence="11">
    <location>
        <begin position="363"/>
        <end position="389"/>
    </location>
</feature>
<evidence type="ECO:0000256" key="11">
    <source>
        <dbReference type="SAM" id="MobiDB-lite"/>
    </source>
</evidence>
<evidence type="ECO:0000256" key="7">
    <source>
        <dbReference type="ARBA" id="ARBA00023125"/>
    </source>
</evidence>
<dbReference type="FunFam" id="3.30.160.60:FF:000030">
    <property type="entry name" value="Zinc finger protein 628"/>
    <property type="match status" value="1"/>
</dbReference>
<feature type="domain" description="C2H2-type" evidence="12">
    <location>
        <begin position="204"/>
        <end position="231"/>
    </location>
</feature>
<feature type="compositionally biased region" description="Basic residues" evidence="11">
    <location>
        <begin position="363"/>
        <end position="374"/>
    </location>
</feature>
<dbReference type="Pfam" id="PF00096">
    <property type="entry name" value="zf-C2H2"/>
    <property type="match status" value="5"/>
</dbReference>
<dbReference type="GO" id="GO:0002682">
    <property type="term" value="P:regulation of immune system process"/>
    <property type="evidence" value="ECO:0007669"/>
    <property type="project" value="TreeGrafter"/>
</dbReference>
<dbReference type="Gene3D" id="3.30.160.60">
    <property type="entry name" value="Classic Zinc Finger"/>
    <property type="match status" value="7"/>
</dbReference>
<dbReference type="Proteomes" id="UP001153712">
    <property type="component" value="Chromosome 13"/>
</dbReference>
<comment type="subcellular location">
    <subcellularLocation>
        <location evidence="1">Nucleus</location>
    </subcellularLocation>
</comment>
<protein>
    <recommendedName>
        <fullName evidence="12">C2H2-type domain-containing protein</fullName>
    </recommendedName>
</protein>
<dbReference type="EMBL" id="OU900106">
    <property type="protein sequence ID" value="CAG9857266.1"/>
    <property type="molecule type" value="Genomic_DNA"/>
</dbReference>
<dbReference type="FunFam" id="3.30.160.60:FF:000325">
    <property type="entry name" value="ZFP90 zinc finger protein"/>
    <property type="match status" value="1"/>
</dbReference>
<dbReference type="AlphaFoldDB" id="A0A9N9XMH8"/>
<dbReference type="PROSITE" id="PS00028">
    <property type="entry name" value="ZINC_FINGER_C2H2_1"/>
    <property type="match status" value="6"/>
</dbReference>
<keyword evidence="6" id="KW-0805">Transcription regulation</keyword>
<keyword evidence="14" id="KW-1185">Reference proteome</keyword>
<evidence type="ECO:0000256" key="4">
    <source>
        <dbReference type="ARBA" id="ARBA00022771"/>
    </source>
</evidence>
<organism evidence="13 14">
    <name type="scientific">Phyllotreta striolata</name>
    <name type="common">Striped flea beetle</name>
    <name type="synonym">Crioceris striolata</name>
    <dbReference type="NCBI Taxonomy" id="444603"/>
    <lineage>
        <taxon>Eukaryota</taxon>
        <taxon>Metazoa</taxon>
        <taxon>Ecdysozoa</taxon>
        <taxon>Arthropoda</taxon>
        <taxon>Hexapoda</taxon>
        <taxon>Insecta</taxon>
        <taxon>Pterygota</taxon>
        <taxon>Neoptera</taxon>
        <taxon>Endopterygota</taxon>
        <taxon>Coleoptera</taxon>
        <taxon>Polyphaga</taxon>
        <taxon>Cucujiformia</taxon>
        <taxon>Chrysomeloidea</taxon>
        <taxon>Chrysomelidae</taxon>
        <taxon>Galerucinae</taxon>
        <taxon>Alticini</taxon>
        <taxon>Phyllotreta</taxon>
    </lineage>
</organism>
<proteinExistence type="predicted"/>
<dbReference type="OrthoDB" id="6077919at2759"/>
<name>A0A9N9XMH8_PHYSR</name>
<feature type="compositionally biased region" description="Low complexity" evidence="11">
    <location>
        <begin position="378"/>
        <end position="387"/>
    </location>
</feature>
<accession>A0A9N9XMH8</accession>
<dbReference type="PANTHER" id="PTHR24399">
    <property type="entry name" value="ZINC FINGER AND BTB DOMAIN-CONTAINING"/>
    <property type="match status" value="1"/>
</dbReference>
<dbReference type="PANTHER" id="PTHR24399:SF23">
    <property type="entry name" value="C2H2-TYPE DOMAIN-CONTAINING PROTEIN"/>
    <property type="match status" value="1"/>
</dbReference>
<dbReference type="PROSITE" id="PS50157">
    <property type="entry name" value="ZINC_FINGER_C2H2_2"/>
    <property type="match status" value="8"/>
</dbReference>
<dbReference type="FunFam" id="3.30.160.60:FF:000065">
    <property type="entry name" value="B-cell CLL/lymphoma 6, member B"/>
    <property type="match status" value="1"/>
</dbReference>
<feature type="domain" description="C2H2-type" evidence="12">
    <location>
        <begin position="288"/>
        <end position="315"/>
    </location>
</feature>
<dbReference type="Pfam" id="PF13912">
    <property type="entry name" value="zf-C2H2_6"/>
    <property type="match status" value="1"/>
</dbReference>
<evidence type="ECO:0000256" key="8">
    <source>
        <dbReference type="ARBA" id="ARBA00023163"/>
    </source>
</evidence>
<dbReference type="GO" id="GO:0000978">
    <property type="term" value="F:RNA polymerase II cis-regulatory region sequence-specific DNA binding"/>
    <property type="evidence" value="ECO:0007669"/>
    <property type="project" value="TreeGrafter"/>
</dbReference>
<keyword evidence="7" id="KW-0238">DNA-binding</keyword>
<keyword evidence="8" id="KW-0804">Transcription</keyword>
<evidence type="ECO:0000256" key="1">
    <source>
        <dbReference type="ARBA" id="ARBA00004123"/>
    </source>
</evidence>
<feature type="domain" description="C2H2-type" evidence="12">
    <location>
        <begin position="260"/>
        <end position="287"/>
    </location>
</feature>
<feature type="domain" description="C2H2-type" evidence="12">
    <location>
        <begin position="316"/>
        <end position="343"/>
    </location>
</feature>
<evidence type="ECO:0000256" key="10">
    <source>
        <dbReference type="PROSITE-ProRule" id="PRU00042"/>
    </source>
</evidence>
<evidence type="ECO:0000259" key="12">
    <source>
        <dbReference type="PROSITE" id="PS50157"/>
    </source>
</evidence>
<keyword evidence="3" id="KW-0677">Repeat</keyword>
<dbReference type="SUPFAM" id="SSF57667">
    <property type="entry name" value="beta-beta-alpha zinc fingers"/>
    <property type="match status" value="4"/>
</dbReference>
<evidence type="ECO:0000256" key="6">
    <source>
        <dbReference type="ARBA" id="ARBA00023015"/>
    </source>
</evidence>